<dbReference type="AlphaFoldDB" id="A0A1I1NPW2"/>
<name>A0A1I1NPW2_9ACTN</name>
<evidence type="ECO:0000313" key="2">
    <source>
        <dbReference type="EMBL" id="SFC97538.1"/>
    </source>
</evidence>
<dbReference type="Proteomes" id="UP000199207">
    <property type="component" value="Unassembled WGS sequence"/>
</dbReference>
<dbReference type="EMBL" id="FOLM01000008">
    <property type="protein sequence ID" value="SFC97538.1"/>
    <property type="molecule type" value="Genomic_DNA"/>
</dbReference>
<dbReference type="OrthoDB" id="4286432at2"/>
<keyword evidence="3" id="KW-1185">Reference proteome</keyword>
<evidence type="ECO:0000259" key="1">
    <source>
        <dbReference type="Pfam" id="PF19999"/>
    </source>
</evidence>
<dbReference type="RefSeq" id="WP_093839420.1">
    <property type="nucleotide sequence ID" value="NZ_FOLM01000008.1"/>
</dbReference>
<dbReference type="STRING" id="910347.SAMN05421773_10823"/>
<feature type="domain" description="FtsH ternary system" evidence="1">
    <location>
        <begin position="1"/>
        <end position="60"/>
    </location>
</feature>
<proteinExistence type="predicted"/>
<sequence>MRVRVEFRFNAETGEVEVFRVDDITAGGRRAERETAHEEIAYRLGGLLDRRPGVERVARPSGPPAAGTG</sequence>
<accession>A0A1I1NPW2</accession>
<gene>
    <name evidence="2" type="ORF">SAMN05421773_10823</name>
</gene>
<dbReference type="Pfam" id="PF19999">
    <property type="entry name" value="fvmX3"/>
    <property type="match status" value="1"/>
</dbReference>
<protein>
    <recommendedName>
        <fullName evidence="1">FtsH ternary system domain-containing protein</fullName>
    </recommendedName>
</protein>
<reference evidence="2 3" key="1">
    <citation type="submission" date="2016-10" db="EMBL/GenBank/DDBJ databases">
        <authorList>
            <person name="de Groot N.N."/>
        </authorList>
    </citation>
    <scope>NUCLEOTIDE SEQUENCE [LARGE SCALE GENOMIC DNA]</scope>
    <source>
        <strain evidence="2 3">CGMCC 4.5739</strain>
    </source>
</reference>
<dbReference type="InterPro" id="IPR045481">
    <property type="entry name" value="fvmX3"/>
</dbReference>
<organism evidence="2 3">
    <name type="scientific">Streptomyces aidingensis</name>
    <dbReference type="NCBI Taxonomy" id="910347"/>
    <lineage>
        <taxon>Bacteria</taxon>
        <taxon>Bacillati</taxon>
        <taxon>Actinomycetota</taxon>
        <taxon>Actinomycetes</taxon>
        <taxon>Kitasatosporales</taxon>
        <taxon>Streptomycetaceae</taxon>
        <taxon>Streptomyces</taxon>
    </lineage>
</organism>
<evidence type="ECO:0000313" key="3">
    <source>
        <dbReference type="Proteomes" id="UP000199207"/>
    </source>
</evidence>